<dbReference type="AlphaFoldDB" id="A0A1M6XIL1"/>
<evidence type="ECO:0000313" key="12">
    <source>
        <dbReference type="Proteomes" id="UP000183975"/>
    </source>
</evidence>
<dbReference type="InterPro" id="IPR004390">
    <property type="entry name" value="SR_rcpt_FtsY"/>
</dbReference>
<keyword evidence="6 9" id="KW-0472">Membrane</keyword>
<feature type="binding site" evidence="9">
    <location>
        <begin position="389"/>
        <end position="393"/>
    </location>
    <ligand>
        <name>GTP</name>
        <dbReference type="ChEBI" id="CHEBI:37565"/>
    </ligand>
</feature>
<dbReference type="NCBIfam" id="TIGR00064">
    <property type="entry name" value="ftsY"/>
    <property type="match status" value="1"/>
</dbReference>
<dbReference type="GO" id="GO:0006614">
    <property type="term" value="P:SRP-dependent cotranslational protein targeting to membrane"/>
    <property type="evidence" value="ECO:0007669"/>
    <property type="project" value="InterPro"/>
</dbReference>
<dbReference type="PROSITE" id="PS00300">
    <property type="entry name" value="SRP54"/>
    <property type="match status" value="1"/>
</dbReference>
<dbReference type="OrthoDB" id="9804720at2"/>
<gene>
    <name evidence="9" type="primary">ftsY</name>
    <name evidence="11" type="ORF">SAMN02745138_02795</name>
</gene>
<dbReference type="Pfam" id="PF02881">
    <property type="entry name" value="SRP54_N"/>
    <property type="match status" value="1"/>
</dbReference>
<dbReference type="PANTHER" id="PTHR43134">
    <property type="entry name" value="SIGNAL RECOGNITION PARTICLE RECEPTOR SUBUNIT ALPHA"/>
    <property type="match status" value="1"/>
</dbReference>
<comment type="subcellular location">
    <subcellularLocation>
        <location evidence="9">Cell membrane</location>
        <topology evidence="9">Peripheral membrane protein</topology>
        <orientation evidence="9">Cytoplasmic side</orientation>
    </subcellularLocation>
    <subcellularLocation>
        <location evidence="9">Cytoplasm</location>
    </subcellularLocation>
</comment>
<feature type="domain" description="SRP54-type proteins GTP-binding" evidence="10">
    <location>
        <begin position="474"/>
        <end position="487"/>
    </location>
</feature>
<keyword evidence="3 9" id="KW-0547">Nucleotide-binding</keyword>
<dbReference type="SUPFAM" id="SSF47364">
    <property type="entry name" value="Domain of the SRP/SRP receptor G-proteins"/>
    <property type="match status" value="1"/>
</dbReference>
<dbReference type="EMBL" id="FRAH01000063">
    <property type="protein sequence ID" value="SHL05743.1"/>
    <property type="molecule type" value="Genomic_DNA"/>
</dbReference>
<evidence type="ECO:0000256" key="5">
    <source>
        <dbReference type="ARBA" id="ARBA00023134"/>
    </source>
</evidence>
<accession>A0A1M6XIL1</accession>
<evidence type="ECO:0000256" key="6">
    <source>
        <dbReference type="ARBA" id="ARBA00023136"/>
    </source>
</evidence>
<evidence type="ECO:0000256" key="4">
    <source>
        <dbReference type="ARBA" id="ARBA00022801"/>
    </source>
</evidence>
<keyword evidence="7 9" id="KW-0675">Receptor</keyword>
<organism evidence="11 12">
    <name type="scientific">Anaerotignum lactatifermentans DSM 14214</name>
    <dbReference type="NCBI Taxonomy" id="1121323"/>
    <lineage>
        <taxon>Bacteria</taxon>
        <taxon>Bacillati</taxon>
        <taxon>Bacillota</taxon>
        <taxon>Clostridia</taxon>
        <taxon>Lachnospirales</taxon>
        <taxon>Anaerotignaceae</taxon>
        <taxon>Anaerotignum</taxon>
    </lineage>
</organism>
<dbReference type="InterPro" id="IPR027417">
    <property type="entry name" value="P-loop_NTPase"/>
</dbReference>
<dbReference type="InterPro" id="IPR036225">
    <property type="entry name" value="SRP/SRP_N"/>
</dbReference>
<evidence type="ECO:0000256" key="2">
    <source>
        <dbReference type="ARBA" id="ARBA00022490"/>
    </source>
</evidence>
<dbReference type="SUPFAM" id="SSF52540">
    <property type="entry name" value="P-loop containing nucleoside triphosphate hydrolases"/>
    <property type="match status" value="1"/>
</dbReference>
<dbReference type="PANTHER" id="PTHR43134:SF1">
    <property type="entry name" value="SIGNAL RECOGNITION PARTICLE RECEPTOR SUBUNIT ALPHA"/>
    <property type="match status" value="1"/>
</dbReference>
<comment type="catalytic activity">
    <reaction evidence="8 9">
        <text>GTP + H2O = GDP + phosphate + H(+)</text>
        <dbReference type="Rhea" id="RHEA:19669"/>
        <dbReference type="ChEBI" id="CHEBI:15377"/>
        <dbReference type="ChEBI" id="CHEBI:15378"/>
        <dbReference type="ChEBI" id="CHEBI:37565"/>
        <dbReference type="ChEBI" id="CHEBI:43474"/>
        <dbReference type="ChEBI" id="CHEBI:58189"/>
        <dbReference type="EC" id="3.6.5.4"/>
    </reaction>
</comment>
<dbReference type="GO" id="GO:0005737">
    <property type="term" value="C:cytoplasm"/>
    <property type="evidence" value="ECO:0007669"/>
    <property type="project" value="UniProtKB-SubCell"/>
</dbReference>
<sequence length="504" mass="55632">MGFFDFLKKKPQEQPVVEQTEEKDVVEIAGIEVNTTPEKEEDIVLNVNENLGTTTAINQAVHEVMDEEEIEFHEKAGGTLYQENDDIAAAEEEPEVEIELTTEETVVPEDAEAFTEELTELVEEGLEAAAESERELQVETAEEKFVEETDAEGQQFVEELADFVAEELEAEQEEATVKETAAAELEAVPEEAPAPVKEKKGFFARLKEGLDKTRKNILGGVDTVLGSFTKIDEDLFEELEEALIMADMGVQTTMDIVENLRQRVKKERATDPAVIKDMLIDEITAILQDGVEEEENLPSPTVMLVIGVNGVGKTTTIGKLSHNFKNEGKSVLLAAADTFRAAAIDQLEVWGQRAGIEVIKHEENADPAAVVFDAVHAARNRKTDLLICDTAGRLHNKKNLMEELRKISRVIEREYPAAHKETYLVLDATTGQNALQQAKVFMEVADITGIILTKLDGTAKGGIVVAIKSELKIPVRYIGVGEGIEDLQKFHAEDFAKALFGEEA</sequence>
<name>A0A1M6XIL1_9FIRM</name>
<evidence type="ECO:0000313" key="11">
    <source>
        <dbReference type="EMBL" id="SHL05743.1"/>
    </source>
</evidence>
<dbReference type="GO" id="GO:0005525">
    <property type="term" value="F:GTP binding"/>
    <property type="evidence" value="ECO:0007669"/>
    <property type="project" value="UniProtKB-UniRule"/>
</dbReference>
<dbReference type="Gene3D" id="1.20.120.140">
    <property type="entry name" value="Signal recognition particle SRP54, nucleotide-binding domain"/>
    <property type="match status" value="1"/>
</dbReference>
<evidence type="ECO:0000256" key="8">
    <source>
        <dbReference type="ARBA" id="ARBA00048027"/>
    </source>
</evidence>
<comment type="similarity">
    <text evidence="9">Belongs to the GTP-binding SRP family. FtsY subfamily.</text>
</comment>
<evidence type="ECO:0000256" key="9">
    <source>
        <dbReference type="HAMAP-Rule" id="MF_00920"/>
    </source>
</evidence>
<comment type="subunit">
    <text evidence="9">Part of the signal recognition particle protein translocation system, which is composed of SRP and FtsY.</text>
</comment>
<dbReference type="InterPro" id="IPR042101">
    <property type="entry name" value="SRP54_N_sf"/>
</dbReference>
<feature type="binding site" evidence="9">
    <location>
        <begin position="307"/>
        <end position="314"/>
    </location>
    <ligand>
        <name>GTP</name>
        <dbReference type="ChEBI" id="CHEBI:37565"/>
    </ligand>
</feature>
<dbReference type="Proteomes" id="UP000183975">
    <property type="component" value="Unassembled WGS sequence"/>
</dbReference>
<evidence type="ECO:0000256" key="7">
    <source>
        <dbReference type="ARBA" id="ARBA00023170"/>
    </source>
</evidence>
<dbReference type="SMART" id="SM00963">
    <property type="entry name" value="SRP54_N"/>
    <property type="match status" value="1"/>
</dbReference>
<dbReference type="FunFam" id="1.20.120.140:FF:000002">
    <property type="entry name" value="Signal recognition particle receptor FtsY"/>
    <property type="match status" value="1"/>
</dbReference>
<evidence type="ECO:0000256" key="3">
    <source>
        <dbReference type="ARBA" id="ARBA00022741"/>
    </source>
</evidence>
<reference evidence="11 12" key="1">
    <citation type="submission" date="2016-11" db="EMBL/GenBank/DDBJ databases">
        <authorList>
            <person name="Jaros S."/>
            <person name="Januszkiewicz K."/>
            <person name="Wedrychowicz H."/>
        </authorList>
    </citation>
    <scope>NUCLEOTIDE SEQUENCE [LARGE SCALE GENOMIC DNA]</scope>
    <source>
        <strain evidence="11 12">DSM 14214</strain>
    </source>
</reference>
<evidence type="ECO:0000259" key="10">
    <source>
        <dbReference type="PROSITE" id="PS00300"/>
    </source>
</evidence>
<comment type="function">
    <text evidence="9">Involved in targeting and insertion of nascent membrane proteins into the cytoplasmic membrane. Acts as a receptor for the complex formed by the signal recognition particle (SRP) and the ribosome-nascent chain (RNC).</text>
</comment>
<dbReference type="Pfam" id="PF00448">
    <property type="entry name" value="SRP54"/>
    <property type="match status" value="1"/>
</dbReference>
<dbReference type="InterPro" id="IPR003593">
    <property type="entry name" value="AAA+_ATPase"/>
</dbReference>
<keyword evidence="1 9" id="KW-1003">Cell membrane</keyword>
<dbReference type="SMART" id="SM00382">
    <property type="entry name" value="AAA"/>
    <property type="match status" value="1"/>
</dbReference>
<dbReference type="GO" id="GO:0003924">
    <property type="term" value="F:GTPase activity"/>
    <property type="evidence" value="ECO:0007669"/>
    <property type="project" value="UniProtKB-UniRule"/>
</dbReference>
<dbReference type="FunFam" id="3.40.50.300:FF:000053">
    <property type="entry name" value="Signal recognition particle receptor FtsY"/>
    <property type="match status" value="1"/>
</dbReference>
<feature type="binding site" evidence="9">
    <location>
        <begin position="453"/>
        <end position="456"/>
    </location>
    <ligand>
        <name>GTP</name>
        <dbReference type="ChEBI" id="CHEBI:37565"/>
    </ligand>
</feature>
<keyword evidence="4 9" id="KW-0378">Hydrolase</keyword>
<protein>
    <recommendedName>
        <fullName evidence="9">Signal recognition particle receptor FtsY</fullName>
        <shortName evidence="9">SRP receptor</shortName>
        <ecNumber evidence="9">3.6.5.4</ecNumber>
    </recommendedName>
</protein>
<dbReference type="SMART" id="SM00962">
    <property type="entry name" value="SRP54"/>
    <property type="match status" value="1"/>
</dbReference>
<dbReference type="GO" id="GO:0005047">
    <property type="term" value="F:signal recognition particle binding"/>
    <property type="evidence" value="ECO:0007669"/>
    <property type="project" value="TreeGrafter"/>
</dbReference>
<keyword evidence="5 9" id="KW-0342">GTP-binding</keyword>
<keyword evidence="2 9" id="KW-0963">Cytoplasm</keyword>
<dbReference type="HAMAP" id="MF_00920">
    <property type="entry name" value="FtsY"/>
    <property type="match status" value="1"/>
</dbReference>
<dbReference type="Gene3D" id="3.40.50.300">
    <property type="entry name" value="P-loop containing nucleotide triphosphate hydrolases"/>
    <property type="match status" value="1"/>
</dbReference>
<proteinExistence type="inferred from homology"/>
<dbReference type="CDD" id="cd17874">
    <property type="entry name" value="FtsY"/>
    <property type="match status" value="1"/>
</dbReference>
<evidence type="ECO:0000256" key="1">
    <source>
        <dbReference type="ARBA" id="ARBA00022475"/>
    </source>
</evidence>
<dbReference type="GO" id="GO:0005886">
    <property type="term" value="C:plasma membrane"/>
    <property type="evidence" value="ECO:0007669"/>
    <property type="project" value="UniProtKB-SubCell"/>
</dbReference>
<keyword evidence="12" id="KW-1185">Reference proteome</keyword>
<dbReference type="InterPro" id="IPR013822">
    <property type="entry name" value="Signal_recog_particl_SRP54_hlx"/>
</dbReference>
<dbReference type="InterPro" id="IPR000897">
    <property type="entry name" value="SRP54_GTPase_dom"/>
</dbReference>
<dbReference type="EC" id="3.6.5.4" evidence="9"/>